<organism evidence="2 3">
    <name type="scientific">Blautia segnis</name>
    <dbReference type="NCBI Taxonomy" id="2763030"/>
    <lineage>
        <taxon>Bacteria</taxon>
        <taxon>Bacillati</taxon>
        <taxon>Bacillota</taxon>
        <taxon>Clostridia</taxon>
        <taxon>Lachnospirales</taxon>
        <taxon>Lachnospiraceae</taxon>
        <taxon>Blautia</taxon>
    </lineage>
</organism>
<dbReference type="InterPro" id="IPR005077">
    <property type="entry name" value="Peptidase_C11"/>
</dbReference>
<comment type="caution">
    <text evidence="2">The sequence shown here is derived from an EMBL/GenBank/DDBJ whole genome shotgun (WGS) entry which is preliminary data.</text>
</comment>
<sequence length="654" mass="72368">MKRKCAVKTAGSLLLAGALAFAPQGSFLGNMQGIKAVQAEETDDWAIYWYLCGSDLESNYGSATEDLSELMEAEPPENVKIVIETGGSSQWQNETVEADYLERYVYSSEGFECVQQLDSANMGESSTLADFLEFCRDNYPAEHTAVIFWNHGGGSAGGVAFDELYGYDSLSLAEIYDAFDSVYELSEENPPLELVGFDACLMATVDTANAFSDIARYMVASEETEPGNGWYYTGWVQALADNPQMDGAELGTVICDTYMEGCEMYGTEDETTLSVVDLGKIGAVLTAYDNMGKEALSYACEDPSFFSCFGRNAEYAENYGGNTKDTGYTNMVDLRDLAENNRDILTDTCEDVIAALEDCVVYKVNGSYRQQAGGLSCYYSYDGNLSDFNIYSEIGASESFKYLYGYALSGSLSEAGQQYVEEMGYDEVPEIATLETAEDSDYPVYVNDDGYGVMELSMDTVNMLKGVYCQLAYFDEEEDILLYLGRDNDINMDWENGVFTDNFRGVWGAIDGYLVYMDIIYEGEDYNLYSVPILLNGEEYQLHVVYDYNEEDFQILGARKGLDDNGMSDRNLVKLKPGDEITTLHYGGTLSGDDELELVEVDTFTVTEDTAFGEEDLGDGTFAMMFELVDARNESATSDVILFTVEDGEIQAEA</sequence>
<proteinExistence type="predicted"/>
<feature type="chain" id="PRO_5034440634" evidence="1">
    <location>
        <begin position="23"/>
        <end position="654"/>
    </location>
</feature>
<dbReference type="Pfam" id="PF03415">
    <property type="entry name" value="Peptidase_C11"/>
    <property type="match status" value="1"/>
</dbReference>
<name>A0A8I0DTK8_9FIRM</name>
<feature type="signal peptide" evidence="1">
    <location>
        <begin position="1"/>
        <end position="22"/>
    </location>
</feature>
<dbReference type="RefSeq" id="WP_186901931.1">
    <property type="nucleotide sequence ID" value="NZ_JACOOT010000040.1"/>
</dbReference>
<dbReference type="Gene3D" id="3.40.50.11970">
    <property type="match status" value="1"/>
</dbReference>
<dbReference type="PANTHER" id="PTHR37835">
    <property type="entry name" value="ALPHA-CLOSTRIPAIN"/>
    <property type="match status" value="1"/>
</dbReference>
<accession>A0A8I0DTK8</accession>
<dbReference type="AlphaFoldDB" id="A0A8I0DTK8"/>
<dbReference type="EMBL" id="JACOOT010000040">
    <property type="protein sequence ID" value="MBC5652852.1"/>
    <property type="molecule type" value="Genomic_DNA"/>
</dbReference>
<gene>
    <name evidence="2" type="ORF">H8S54_17555</name>
</gene>
<evidence type="ECO:0000313" key="2">
    <source>
        <dbReference type="EMBL" id="MBC5652852.1"/>
    </source>
</evidence>
<evidence type="ECO:0000313" key="3">
    <source>
        <dbReference type="Proteomes" id="UP000652847"/>
    </source>
</evidence>
<evidence type="ECO:0000256" key="1">
    <source>
        <dbReference type="SAM" id="SignalP"/>
    </source>
</evidence>
<dbReference type="PANTHER" id="PTHR37835:SF1">
    <property type="entry name" value="ALPHA-CLOSTRIPAIN"/>
    <property type="match status" value="1"/>
</dbReference>
<protein>
    <submittedName>
        <fullName evidence="2">Clostripain</fullName>
    </submittedName>
</protein>
<keyword evidence="1" id="KW-0732">Signal</keyword>
<keyword evidence="3" id="KW-1185">Reference proteome</keyword>
<reference evidence="2 3" key="1">
    <citation type="submission" date="2020-08" db="EMBL/GenBank/DDBJ databases">
        <title>Genome public.</title>
        <authorList>
            <person name="Liu C."/>
            <person name="Sun Q."/>
        </authorList>
    </citation>
    <scope>NUCLEOTIDE SEQUENCE [LARGE SCALE GENOMIC DNA]</scope>
    <source>
        <strain evidence="2 3">BX17</strain>
    </source>
</reference>
<dbReference type="Proteomes" id="UP000652847">
    <property type="component" value="Unassembled WGS sequence"/>
</dbReference>